<comment type="caution">
    <text evidence="2">The sequence shown here is derived from an EMBL/GenBank/DDBJ whole genome shotgun (WGS) entry which is preliminary data.</text>
</comment>
<feature type="compositionally biased region" description="Basic and acidic residues" evidence="1">
    <location>
        <begin position="108"/>
        <end position="119"/>
    </location>
</feature>
<feature type="compositionally biased region" description="Polar residues" evidence="1">
    <location>
        <begin position="177"/>
        <end position="186"/>
    </location>
</feature>
<feature type="compositionally biased region" description="Polar residues" evidence="1">
    <location>
        <begin position="88"/>
        <end position="97"/>
    </location>
</feature>
<keyword evidence="3" id="KW-1185">Reference proteome</keyword>
<dbReference type="Proteomes" id="UP001162156">
    <property type="component" value="Unassembled WGS sequence"/>
</dbReference>
<protein>
    <submittedName>
        <fullName evidence="2">Uncharacterized protein</fullName>
    </submittedName>
</protein>
<evidence type="ECO:0000256" key="1">
    <source>
        <dbReference type="SAM" id="MobiDB-lite"/>
    </source>
</evidence>
<reference evidence="2" key="1">
    <citation type="journal article" date="2023" name="Insect Mol. Biol.">
        <title>Genome sequencing provides insights into the evolution of gene families encoding plant cell wall-degrading enzymes in longhorned beetles.</title>
        <authorList>
            <person name="Shin N.R."/>
            <person name="Okamura Y."/>
            <person name="Kirsch R."/>
            <person name="Pauchet Y."/>
        </authorList>
    </citation>
    <scope>NUCLEOTIDE SEQUENCE</scope>
    <source>
        <strain evidence="2">RBIC_L_NR</strain>
    </source>
</reference>
<feature type="region of interest" description="Disordered" evidence="1">
    <location>
        <begin position="88"/>
        <end position="119"/>
    </location>
</feature>
<evidence type="ECO:0000313" key="2">
    <source>
        <dbReference type="EMBL" id="KAJ8937321.1"/>
    </source>
</evidence>
<evidence type="ECO:0000313" key="3">
    <source>
        <dbReference type="Proteomes" id="UP001162156"/>
    </source>
</evidence>
<dbReference type="AlphaFoldDB" id="A0AAV8XEB1"/>
<accession>A0AAV8XEB1</accession>
<name>A0AAV8XEB1_9CUCU</name>
<organism evidence="2 3">
    <name type="scientific">Rhamnusium bicolor</name>
    <dbReference type="NCBI Taxonomy" id="1586634"/>
    <lineage>
        <taxon>Eukaryota</taxon>
        <taxon>Metazoa</taxon>
        <taxon>Ecdysozoa</taxon>
        <taxon>Arthropoda</taxon>
        <taxon>Hexapoda</taxon>
        <taxon>Insecta</taxon>
        <taxon>Pterygota</taxon>
        <taxon>Neoptera</taxon>
        <taxon>Endopterygota</taxon>
        <taxon>Coleoptera</taxon>
        <taxon>Polyphaga</taxon>
        <taxon>Cucujiformia</taxon>
        <taxon>Chrysomeloidea</taxon>
        <taxon>Cerambycidae</taxon>
        <taxon>Lepturinae</taxon>
        <taxon>Rhagiini</taxon>
        <taxon>Rhamnusium</taxon>
    </lineage>
</organism>
<gene>
    <name evidence="2" type="ORF">NQ314_011960</name>
</gene>
<feature type="region of interest" description="Disordered" evidence="1">
    <location>
        <begin position="173"/>
        <end position="219"/>
    </location>
</feature>
<proteinExistence type="predicted"/>
<sequence length="257" mass="28972">MTIVTEIGTLIQSEPKLVMSAIAQDPLGKISGMFNMLIHKYQINQLKGDGVTRTLPSLTLMEQSDAHKNIRKESTCIKISTARSSQQRKAYTATATSRRPDYCTPRTAVDDNRNVKPDVNHNMIKNKHINIMANRKEDNSPKYRPSTIQIASNEKKCHMPDYRLIKTPTLRRKAYSANITPKTNRPFSPAPDEKRKQVDALPNKGGSPSPILANMSKKDHQLPVIGKRGISDALNAINRLPCNRATKQTFMQQHRYV</sequence>
<dbReference type="EMBL" id="JANEYF010003324">
    <property type="protein sequence ID" value="KAJ8937321.1"/>
    <property type="molecule type" value="Genomic_DNA"/>
</dbReference>